<keyword evidence="2" id="KW-1185">Reference proteome</keyword>
<dbReference type="Gramene" id="TraesCS1A03G0862100.1">
    <property type="protein sequence ID" value="TraesCS1A03G0862100.1.CDS1"/>
    <property type="gene ID" value="TraesCS1A03G0862100"/>
</dbReference>
<dbReference type="EnsemblPlants" id="TraesCS1A02G351200.1">
    <property type="protein sequence ID" value="TraesCS1A02G351200.1.cds1"/>
    <property type="gene ID" value="TraesCS1A02G351200"/>
</dbReference>
<dbReference type="PaxDb" id="4565-Traes_1AL_867D84BF3.1"/>
<protein>
    <submittedName>
        <fullName evidence="1">Uncharacterized protein</fullName>
    </submittedName>
</protein>
<proteinExistence type="predicted"/>
<dbReference type="Gramene" id="TraesCS1A02G351200.1">
    <property type="protein sequence ID" value="TraesCS1A02G351200.1.cds1"/>
    <property type="gene ID" value="TraesCS1A02G351200"/>
</dbReference>
<dbReference type="AlphaFoldDB" id="A0A3B5Y5S3"/>
<dbReference type="Proteomes" id="UP000019116">
    <property type="component" value="Chromosome 1A"/>
</dbReference>
<evidence type="ECO:0000313" key="1">
    <source>
        <dbReference type="EnsemblPlants" id="TraesCS1A02G351200.1.cds1"/>
    </source>
</evidence>
<reference evidence="1" key="1">
    <citation type="submission" date="2018-08" db="EMBL/GenBank/DDBJ databases">
        <authorList>
            <person name="Rossello M."/>
        </authorList>
    </citation>
    <scope>NUCLEOTIDE SEQUENCE [LARGE SCALE GENOMIC DNA]</scope>
    <source>
        <strain evidence="1">cv. Chinese Spring</strain>
    </source>
</reference>
<name>A0A3B5Y5S3_WHEAT</name>
<sequence length="254" mass="27022">MPLECIPPSHACSARWSPAPSSALPPWWMRREVDGSGASSFNKCAAASDRADPVSSLFSSCRLGGGSGTCGRTRRGSNPGCMFSLDPSFQRGSPGRICKGISTKLLSTASIMVMEKWRRSQGKMDTAVGVREHTRRWISRGCGALLGCCLVSDDPPYSQVEGRPSSFLPAKMPKGRQSCLTVESMAWSHGGLVGPSGAVPGAGEAESIGVQIVRTRLQSSSLVQGLVCIMQDLVRSFLFPWGPVVKCTIMLING</sequence>
<evidence type="ECO:0000313" key="2">
    <source>
        <dbReference type="Proteomes" id="UP000019116"/>
    </source>
</evidence>
<accession>A0A3B5Y5S3</accession>
<organism evidence="1">
    <name type="scientific">Triticum aestivum</name>
    <name type="common">Wheat</name>
    <dbReference type="NCBI Taxonomy" id="4565"/>
    <lineage>
        <taxon>Eukaryota</taxon>
        <taxon>Viridiplantae</taxon>
        <taxon>Streptophyta</taxon>
        <taxon>Embryophyta</taxon>
        <taxon>Tracheophyta</taxon>
        <taxon>Spermatophyta</taxon>
        <taxon>Magnoliopsida</taxon>
        <taxon>Liliopsida</taxon>
        <taxon>Poales</taxon>
        <taxon>Poaceae</taxon>
        <taxon>BOP clade</taxon>
        <taxon>Pooideae</taxon>
        <taxon>Triticodae</taxon>
        <taxon>Triticeae</taxon>
        <taxon>Triticinae</taxon>
        <taxon>Triticum</taxon>
    </lineage>
</organism>
<reference evidence="1" key="2">
    <citation type="submission" date="2018-10" db="UniProtKB">
        <authorList>
            <consortium name="EnsemblPlants"/>
        </authorList>
    </citation>
    <scope>IDENTIFICATION</scope>
</reference>